<dbReference type="GO" id="GO:0005577">
    <property type="term" value="C:fibrinogen complex"/>
    <property type="evidence" value="ECO:0007669"/>
    <property type="project" value="TreeGrafter"/>
</dbReference>
<keyword evidence="7 13" id="KW-1133">Transmembrane helix</keyword>
<feature type="compositionally biased region" description="Low complexity" evidence="15">
    <location>
        <begin position="227"/>
        <end position="252"/>
    </location>
</feature>
<dbReference type="SMART" id="SM00186">
    <property type="entry name" value="FBG"/>
    <property type="match status" value="1"/>
</dbReference>
<dbReference type="PANTHER" id="PTHR47221:SF6">
    <property type="entry name" value="FIBRINOGEN ALPHA CHAIN"/>
    <property type="match status" value="1"/>
</dbReference>
<organism evidence="17 18">
    <name type="scientific">Scophthalmus maximus</name>
    <name type="common">Turbot</name>
    <name type="synonym">Psetta maxima</name>
    <dbReference type="NCBI Taxonomy" id="52904"/>
    <lineage>
        <taxon>Eukaryota</taxon>
        <taxon>Metazoa</taxon>
        <taxon>Chordata</taxon>
        <taxon>Craniata</taxon>
        <taxon>Vertebrata</taxon>
        <taxon>Euteleostomi</taxon>
        <taxon>Actinopterygii</taxon>
        <taxon>Neopterygii</taxon>
        <taxon>Teleostei</taxon>
        <taxon>Neoteleostei</taxon>
        <taxon>Acanthomorphata</taxon>
        <taxon>Carangaria</taxon>
        <taxon>Pleuronectiformes</taxon>
        <taxon>Pleuronectoidei</taxon>
        <taxon>Scophthalmidae</taxon>
        <taxon>Scophthalmus</taxon>
    </lineage>
</organism>
<evidence type="ECO:0000256" key="4">
    <source>
        <dbReference type="ARBA" id="ARBA00022692"/>
    </source>
</evidence>
<reference evidence="17 18" key="1">
    <citation type="submission" date="2017-12" db="EMBL/GenBank/DDBJ databases">
        <title>Integrating genomic resources of turbot (Scophthalmus maximus) in depth evaluation of genetic and physical mapping variation across individuals.</title>
        <authorList>
            <person name="Martinez P."/>
        </authorList>
    </citation>
    <scope>NUCLEOTIDE SEQUENCE [LARGE SCALE GENOMIC DNA]</scope>
</reference>
<dbReference type="GO" id="GO:0042730">
    <property type="term" value="P:fibrinolysis"/>
    <property type="evidence" value="ECO:0007669"/>
    <property type="project" value="TreeGrafter"/>
</dbReference>
<keyword evidence="4 13" id="KW-0812">Transmembrane</keyword>
<proteinExistence type="inferred from homology"/>
<comment type="pathway">
    <text evidence="13">Energy metabolism; oxidative phosphorylation.</text>
</comment>
<evidence type="ECO:0000259" key="16">
    <source>
        <dbReference type="PROSITE" id="PS51406"/>
    </source>
</evidence>
<dbReference type="AlphaFoldDB" id="A0A2U9BDU1"/>
<keyword evidence="5" id="KW-0732">Signal</keyword>
<comment type="similarity">
    <text evidence="13">Belongs to the cytochrome c oxidase subunit 6c family.</text>
</comment>
<dbReference type="InterPro" id="IPR020837">
    <property type="entry name" value="Fibrinogen_CS"/>
</dbReference>
<comment type="subunit">
    <text evidence="13">Component of the cytochrome c oxidase (complex IV, CIV), a multisubunit enzyme composed of 14 subunits. The complex is composed of a catalytic core of 3 subunits MT-CO1, MT-CO2 and MT-CO3, encoded in the mitochondrial DNA, and 11 supernumerary subunits COX4I, COX5A, COX5B, COX6A, COX6B, COX6C, COX7A, COX7B, COX7C, COX8 and NDUFA4, which are encoded in the nuclear genome. The complex exists as a monomer or a dimer and forms supercomplexes (SCs) in the inner mitochondrial membrane with NADH-ubiquinone oxidoreductase (complex I, CI) and ubiquinol-cytochrome c oxidoreductase (cytochrome b-c1 complex, complex III, CIII), resulting in different assemblies (supercomplex SCI(1)III(2)IV(1) and megacomplex MCI(2)III(2)IV(2)).</text>
</comment>
<evidence type="ECO:0000256" key="14">
    <source>
        <dbReference type="SAM" id="Coils"/>
    </source>
</evidence>
<dbReference type="InterPro" id="IPR037169">
    <property type="entry name" value="Cytochrome_c_oxidase_VIc_sf"/>
</dbReference>
<dbReference type="STRING" id="52904.ENSSMAP00000028658"/>
<keyword evidence="9 13" id="KW-0496">Mitochondrion</keyword>
<comment type="function">
    <text evidence="13">Component of the cytochrome c oxidase, the last enzyme in the mitochondrial electron transport chain which drives oxidative phosphorylation. The respiratory chain contains 3 multisubunit complexes succinate dehydrogenase (complex II, CII), ubiquinol-cytochrome c oxidoreductase (cytochrome b-c1 complex, complex III, CIII) and cytochrome c oxidase (complex IV, CIV), that cooperate to transfer electrons derived from NADH and succinate to molecular oxygen, creating an electrochemical gradient over the inner membrane that drives transmembrane transport and the ATP synthase. Cytochrome c oxidase is the component of the respiratory chain that catalyzes the reduction of oxygen to water. Electrons originating from reduced cytochrome c in the intermembrane space (IMS) are transferred via the dinuclear copper A center (CU(A)) of subunit 2 and heme A of subunit 1 to the active site in subunit 1, a binuclear center (BNC) formed by heme A3 and copper B (CU(B)). The BNC reduces molecular oxygen to 2 water molecules using 4 electrons from cytochrome c in the IMS and 4 protons from the mitochondrial matrix.</text>
</comment>
<feature type="compositionally biased region" description="Basic and acidic residues" evidence="15">
    <location>
        <begin position="301"/>
        <end position="314"/>
    </location>
</feature>
<keyword evidence="10 13" id="KW-0472">Membrane</keyword>
<evidence type="ECO:0000256" key="1">
    <source>
        <dbReference type="ARBA" id="ARBA00004613"/>
    </source>
</evidence>
<feature type="compositionally biased region" description="Low complexity" evidence="15">
    <location>
        <begin position="179"/>
        <end position="212"/>
    </location>
</feature>
<feature type="region of interest" description="Disordered" evidence="15">
    <location>
        <begin position="58"/>
        <end position="399"/>
    </location>
</feature>
<dbReference type="InterPro" id="IPR036056">
    <property type="entry name" value="Fibrinogen-like_C"/>
</dbReference>
<dbReference type="GO" id="GO:0030674">
    <property type="term" value="F:protein-macromolecule adaptor activity"/>
    <property type="evidence" value="ECO:0007669"/>
    <property type="project" value="TreeGrafter"/>
</dbReference>
<feature type="compositionally biased region" description="Basic and acidic residues" evidence="15">
    <location>
        <begin position="126"/>
        <end position="154"/>
    </location>
</feature>
<dbReference type="GO" id="GO:0072377">
    <property type="term" value="P:blood coagulation, common pathway"/>
    <property type="evidence" value="ECO:0007669"/>
    <property type="project" value="TreeGrafter"/>
</dbReference>
<dbReference type="GO" id="GO:0005743">
    <property type="term" value="C:mitochondrial inner membrane"/>
    <property type="evidence" value="ECO:0007669"/>
    <property type="project" value="UniProtKB-SubCell"/>
</dbReference>
<dbReference type="GO" id="GO:0005201">
    <property type="term" value="F:extracellular matrix structural constituent"/>
    <property type="evidence" value="ECO:0007669"/>
    <property type="project" value="TreeGrafter"/>
</dbReference>
<feature type="transmembrane region" description="Helical" evidence="13">
    <location>
        <begin position="854"/>
        <end position="874"/>
    </location>
</feature>
<evidence type="ECO:0000256" key="2">
    <source>
        <dbReference type="ARBA" id="ARBA00022525"/>
    </source>
</evidence>
<dbReference type="GO" id="GO:0045277">
    <property type="term" value="C:respiratory chain complex IV"/>
    <property type="evidence" value="ECO:0007669"/>
    <property type="project" value="UniProtKB-UniRule"/>
</dbReference>
<sequence>MFSVVSTPQYFGSRVLCREYSSVLQFLVFSVVSTPQYFTSRVLCRSVFVDVSLRGISHLGPRSRRTNRPPDQQTTRPTDHQTNRPKDHRTTRPTDHQTNRPPGQQTTRPTDQRTTGPPDQQTNRPPDQRTTRPPDHQTNRPTDHQTNRPTDHQTNRPTDQQTNRPPDQQTTRPTDHQTTRPTDYQTTRPPDQQTTRPTDYQTTRPPDQQTTRPTDHQTNGLPDHQTTRTTDYQTTRPPDQQTTRPPDQQTNRPPDHRTNGPPDNQTTRPTDNQTNRPTDQQTNRPPDQQTNRPTDQQTTRQPDHQTTRQPDHQTNRQPDQQTKRPTDQQTTRPTDHQHLSSKHGIKKTECLRPAASCGTVGDVSCRGSGQADGQREDRLREGEEVKKKKGEEVEKKKGEEVELENFLQSSSLRRDVANTPSHVVHNQTAAMLRIGTNLLTHTAEQTRKLNVVEAQVLNHTSRIEIQLLENSLSTNKLEKELLLQTTEIGRLRDKNSLLESKVQMLESQQRGELQDMREQKNRLQSVVRTQMTAIEALERQLRVASSNNTALQRQQAQLMESVHTLIHMVATASPPGNQMWRDCADAYKAGQSVSGLYHIYISNRTEPVQVYCDMETSGGGWTVFQRRCNGSVDFQRSWSEYKTGFGDVLGEHWLGNEVLYLMTSQRQYSLRVELRDWEGNPAHSLYDRFTLTSERQQYRLYLRGYSGTAGRQSSLVTHGTGFSTRDQDNDNCDHCKCALMLTGGWWFDACGFSNLNGIYYTIGHNIRKLNGIKWHHFRGPSYSLRSTSMMVAVLRPEASRLPEINKQKKKRRRLQSLLFRSRRGRSETIRDVQVINMSLPKPVMRGLLAKRLKFHLPIAFALSLGAAIAFKYMVTEPRKKAYADFYKQYDAVKEFNAMREAGIFESVRPSGE</sequence>
<dbReference type="Pfam" id="PF25443">
    <property type="entry name" value="ANG-1"/>
    <property type="match status" value="1"/>
</dbReference>
<feature type="domain" description="Fibrinogen C-terminal" evidence="16">
    <location>
        <begin position="574"/>
        <end position="795"/>
    </location>
</feature>
<keyword evidence="11" id="KW-1015">Disulfide bond</keyword>
<feature type="compositionally biased region" description="Basic and acidic residues" evidence="15">
    <location>
        <begin position="77"/>
        <end position="98"/>
    </location>
</feature>
<evidence type="ECO:0000256" key="9">
    <source>
        <dbReference type="ARBA" id="ARBA00023128"/>
    </source>
</evidence>
<evidence type="ECO:0000256" key="12">
    <source>
        <dbReference type="ARBA" id="ARBA00023180"/>
    </source>
</evidence>
<dbReference type="UniPathway" id="UPA00705"/>
<keyword evidence="2" id="KW-0964">Secreted</keyword>
<evidence type="ECO:0000256" key="10">
    <source>
        <dbReference type="ARBA" id="ARBA00023136"/>
    </source>
</evidence>
<dbReference type="GO" id="GO:0006123">
    <property type="term" value="P:mitochondrial electron transport, cytochrome c to oxygen"/>
    <property type="evidence" value="ECO:0007669"/>
    <property type="project" value="UniProtKB-UniRule"/>
</dbReference>
<dbReference type="CDD" id="cd00087">
    <property type="entry name" value="FReD"/>
    <property type="match status" value="1"/>
</dbReference>
<dbReference type="GO" id="GO:0070527">
    <property type="term" value="P:platelet aggregation"/>
    <property type="evidence" value="ECO:0007669"/>
    <property type="project" value="TreeGrafter"/>
</dbReference>
<evidence type="ECO:0000256" key="6">
    <source>
        <dbReference type="ARBA" id="ARBA00022792"/>
    </source>
</evidence>
<dbReference type="FunFam" id="4.10.530.10:FF:000001">
    <property type="entry name" value="angiopoietin-2 isoform X1"/>
    <property type="match status" value="1"/>
</dbReference>
<dbReference type="InterPro" id="IPR002181">
    <property type="entry name" value="Fibrinogen_a/b/g_C_dom"/>
</dbReference>
<dbReference type="SUPFAM" id="SSF81415">
    <property type="entry name" value="Mitochondrial cytochrome c oxidase subunit VIc"/>
    <property type="match status" value="1"/>
</dbReference>
<dbReference type="FunFam" id="3.90.215.10:FF:000001">
    <property type="entry name" value="Tenascin isoform 1"/>
    <property type="match status" value="1"/>
</dbReference>
<dbReference type="EMBL" id="CP026248">
    <property type="protein sequence ID" value="AWP02178.1"/>
    <property type="molecule type" value="Genomic_DNA"/>
</dbReference>
<dbReference type="PANTHER" id="PTHR47221">
    <property type="entry name" value="FIBRINOGEN ALPHA CHAIN"/>
    <property type="match status" value="1"/>
</dbReference>
<keyword evidence="8 14" id="KW-0175">Coiled coil</keyword>
<dbReference type="InterPro" id="IPR057439">
    <property type="entry name" value="ANG-1/2/4"/>
</dbReference>
<dbReference type="InterPro" id="IPR034884">
    <property type="entry name" value="Cytochrome_c_oxidase_VIc/VIIs"/>
</dbReference>
<feature type="compositionally biased region" description="Polar residues" evidence="15">
    <location>
        <begin position="261"/>
        <end position="300"/>
    </location>
</feature>
<evidence type="ECO:0000256" key="13">
    <source>
        <dbReference type="RuleBase" id="RU368096"/>
    </source>
</evidence>
<dbReference type="NCBIfam" id="NF040941">
    <property type="entry name" value="GGGWT_bact"/>
    <property type="match status" value="1"/>
</dbReference>
<gene>
    <name evidence="17" type="ORF">SMAX5B_016414</name>
</gene>
<keyword evidence="3" id="KW-0037">Angiogenesis</keyword>
<keyword evidence="6 13" id="KW-0999">Mitochondrion inner membrane</keyword>
<comment type="subcellular location">
    <subcellularLocation>
        <location evidence="13">Mitochondrion inner membrane</location>
        <topology evidence="13">Single-pass membrane protein</topology>
    </subcellularLocation>
    <subcellularLocation>
        <location evidence="1">Secreted</location>
    </subcellularLocation>
</comment>
<dbReference type="Proteomes" id="UP000246464">
    <property type="component" value="Chromosome 6"/>
</dbReference>
<evidence type="ECO:0000256" key="5">
    <source>
        <dbReference type="ARBA" id="ARBA00022729"/>
    </source>
</evidence>
<dbReference type="PROSITE" id="PS51406">
    <property type="entry name" value="FIBRINOGEN_C_2"/>
    <property type="match status" value="1"/>
</dbReference>
<dbReference type="Pfam" id="PF00147">
    <property type="entry name" value="Fibrinogen_C"/>
    <property type="match status" value="1"/>
</dbReference>
<dbReference type="GO" id="GO:0001525">
    <property type="term" value="P:angiogenesis"/>
    <property type="evidence" value="ECO:0007669"/>
    <property type="project" value="UniProtKB-KW"/>
</dbReference>
<keyword evidence="12" id="KW-0325">Glycoprotein</keyword>
<protein>
    <recommendedName>
        <fullName evidence="13">Cytochrome c oxidase subunit 6C</fullName>
    </recommendedName>
    <alternativeName>
        <fullName evidence="13">Cytochrome c oxidase polypeptide VIc</fullName>
    </alternativeName>
</protein>
<keyword evidence="18" id="KW-1185">Reference proteome</keyword>
<dbReference type="Gene3D" id="3.90.215.10">
    <property type="entry name" value="Gamma Fibrinogen, chain A, domain 1"/>
    <property type="match status" value="1"/>
</dbReference>
<name>A0A2U9BDU1_SCOMX</name>
<dbReference type="CDD" id="cd22901">
    <property type="entry name" value="CcO_VIc"/>
    <property type="match status" value="1"/>
</dbReference>
<dbReference type="GO" id="GO:0034116">
    <property type="term" value="P:positive regulation of heterotypic cell-cell adhesion"/>
    <property type="evidence" value="ECO:0007669"/>
    <property type="project" value="TreeGrafter"/>
</dbReference>
<evidence type="ECO:0000256" key="7">
    <source>
        <dbReference type="ARBA" id="ARBA00022989"/>
    </source>
</evidence>
<evidence type="ECO:0000313" key="18">
    <source>
        <dbReference type="Proteomes" id="UP000246464"/>
    </source>
</evidence>
<dbReference type="InterPro" id="IPR014716">
    <property type="entry name" value="Fibrinogen_a/b/g_C_1"/>
</dbReference>
<dbReference type="InterPro" id="IPR037579">
    <property type="entry name" value="FIB_ANG-like"/>
</dbReference>
<dbReference type="Pfam" id="PF02937">
    <property type="entry name" value="COX6C"/>
    <property type="match status" value="1"/>
</dbReference>
<dbReference type="Gene3D" id="4.10.530.10">
    <property type="entry name" value="Gamma-fibrinogen Carboxyl Terminal Fragment, domain 2"/>
    <property type="match status" value="1"/>
</dbReference>
<accession>A0A2U9BDU1</accession>
<evidence type="ECO:0000313" key="17">
    <source>
        <dbReference type="EMBL" id="AWP02178.1"/>
    </source>
</evidence>
<evidence type="ECO:0000256" key="11">
    <source>
        <dbReference type="ARBA" id="ARBA00023157"/>
    </source>
</evidence>
<dbReference type="Gene3D" id="4.10.93.10">
    <property type="entry name" value="Mitochondrial cytochrome c oxidase subunit VIc/VIIs"/>
    <property type="match status" value="1"/>
</dbReference>
<feature type="compositionally biased region" description="Polar residues" evidence="15">
    <location>
        <begin position="155"/>
        <end position="172"/>
    </location>
</feature>
<evidence type="ECO:0000256" key="15">
    <source>
        <dbReference type="SAM" id="MobiDB-lite"/>
    </source>
</evidence>
<dbReference type="PROSITE" id="PS00514">
    <property type="entry name" value="FIBRINOGEN_C_1"/>
    <property type="match status" value="1"/>
</dbReference>
<feature type="compositionally biased region" description="Basic and acidic residues" evidence="15">
    <location>
        <begin position="373"/>
        <end position="399"/>
    </location>
</feature>
<evidence type="ECO:0000256" key="8">
    <source>
        <dbReference type="ARBA" id="ARBA00023054"/>
    </source>
</evidence>
<dbReference type="SUPFAM" id="SSF56496">
    <property type="entry name" value="Fibrinogen C-terminal domain-like"/>
    <property type="match status" value="1"/>
</dbReference>
<feature type="coiled-coil region" evidence="14">
    <location>
        <begin position="488"/>
        <end position="554"/>
    </location>
</feature>
<feature type="compositionally biased region" description="Low complexity" evidence="15">
    <location>
        <begin position="101"/>
        <end position="125"/>
    </location>
</feature>
<evidence type="ECO:0000256" key="3">
    <source>
        <dbReference type="ARBA" id="ARBA00022657"/>
    </source>
</evidence>